<keyword evidence="4" id="KW-1185">Reference proteome</keyword>
<evidence type="ECO:0000259" key="2">
    <source>
        <dbReference type="Pfam" id="PF11268"/>
    </source>
</evidence>
<evidence type="ECO:0000313" key="4">
    <source>
        <dbReference type="Proteomes" id="UP001321498"/>
    </source>
</evidence>
<dbReference type="RefSeq" id="WP_286276872.1">
    <property type="nucleotide sequence ID" value="NZ_AP027731.1"/>
</dbReference>
<name>A0ABM8GEW4_9MICO</name>
<evidence type="ECO:0000256" key="1">
    <source>
        <dbReference type="SAM" id="MobiDB-lite"/>
    </source>
</evidence>
<dbReference type="Pfam" id="PF11268">
    <property type="entry name" value="DUF3071"/>
    <property type="match status" value="1"/>
</dbReference>
<dbReference type="Proteomes" id="UP001321498">
    <property type="component" value="Chromosome"/>
</dbReference>
<proteinExistence type="predicted"/>
<dbReference type="InterPro" id="IPR021421">
    <property type="entry name" value="DUF3071"/>
</dbReference>
<dbReference type="InterPro" id="IPR047682">
    <property type="entry name" value="SepH-like"/>
</dbReference>
<feature type="compositionally biased region" description="Basic and acidic residues" evidence="1">
    <location>
        <begin position="300"/>
        <end position="320"/>
    </location>
</feature>
<evidence type="ECO:0000313" key="3">
    <source>
        <dbReference type="EMBL" id="BDZ46879.1"/>
    </source>
</evidence>
<protein>
    <recommendedName>
        <fullName evidence="2">DUF3071 domain-containing protein</fullName>
    </recommendedName>
</protein>
<feature type="domain" description="DUF3071" evidence="2">
    <location>
        <begin position="1"/>
        <end position="164"/>
    </location>
</feature>
<dbReference type="NCBIfam" id="NF040712">
    <property type="entry name" value="SepH"/>
    <property type="match status" value="1"/>
</dbReference>
<gene>
    <name evidence="3" type="ORF">GCM10025866_27880</name>
</gene>
<reference evidence="4" key="1">
    <citation type="journal article" date="2019" name="Int. J. Syst. Evol. Microbiol.">
        <title>The Global Catalogue of Microorganisms (GCM) 10K type strain sequencing project: providing services to taxonomists for standard genome sequencing and annotation.</title>
        <authorList>
            <consortium name="The Broad Institute Genomics Platform"/>
            <consortium name="The Broad Institute Genome Sequencing Center for Infectious Disease"/>
            <person name="Wu L."/>
            <person name="Ma J."/>
        </authorList>
    </citation>
    <scope>NUCLEOTIDE SEQUENCE [LARGE SCALE GENOMIC DNA]</scope>
    <source>
        <strain evidence="4">NBRC 108725</strain>
    </source>
</reference>
<organism evidence="3 4">
    <name type="scientific">Naasia aerilata</name>
    <dbReference type="NCBI Taxonomy" id="1162966"/>
    <lineage>
        <taxon>Bacteria</taxon>
        <taxon>Bacillati</taxon>
        <taxon>Actinomycetota</taxon>
        <taxon>Actinomycetes</taxon>
        <taxon>Micrococcales</taxon>
        <taxon>Microbacteriaceae</taxon>
        <taxon>Naasia</taxon>
    </lineage>
</organism>
<accession>A0ABM8GEW4</accession>
<dbReference type="EMBL" id="AP027731">
    <property type="protein sequence ID" value="BDZ46879.1"/>
    <property type="molecule type" value="Genomic_DNA"/>
</dbReference>
<sequence length="359" mass="39290">MHHLKAIAVENGAILATAEDGSEYRVELDEELRRRLRGPSAGSSGARRSTPREIQTYIRGGMSAEQVAKYTGAPVEYVQRYELPILAERQYMVDCALAVPVQAVRAPGDLDGTPPTFGAILEARLEQLSATGARWSSWKEPEGGWIVKLAFTADGIDHDARWSFEAKKLALSPLNGEAVALSQQSEIGAPLLPRLRAVAENTDSSRFDSAAFDFPADEADLPDPVVQVEPTPSGRIRLPGPRTGSIGVVSQEPPAQEPADTSDLLEALRRRRGERESTKFEEREQPRQPMTGNIRVLERVRTDQRAEQRAEQVETTEVRPAKPANATGPVPTKGGRRGRTSMPSWDEIVFGAKPEDDPA</sequence>
<feature type="region of interest" description="Disordered" evidence="1">
    <location>
        <begin position="300"/>
        <end position="359"/>
    </location>
</feature>